<organism evidence="2 3">
    <name type="scientific">Willisornis vidua</name>
    <name type="common">Xingu scale-backed antbird</name>
    <dbReference type="NCBI Taxonomy" id="1566151"/>
    <lineage>
        <taxon>Eukaryota</taxon>
        <taxon>Metazoa</taxon>
        <taxon>Chordata</taxon>
        <taxon>Craniata</taxon>
        <taxon>Vertebrata</taxon>
        <taxon>Euteleostomi</taxon>
        <taxon>Archelosauria</taxon>
        <taxon>Archosauria</taxon>
        <taxon>Dinosauria</taxon>
        <taxon>Saurischia</taxon>
        <taxon>Theropoda</taxon>
        <taxon>Coelurosauria</taxon>
        <taxon>Aves</taxon>
        <taxon>Neognathae</taxon>
        <taxon>Neoaves</taxon>
        <taxon>Telluraves</taxon>
        <taxon>Australaves</taxon>
        <taxon>Passeriformes</taxon>
        <taxon>Thamnophilidae</taxon>
        <taxon>Willisornis</taxon>
    </lineage>
</organism>
<proteinExistence type="predicted"/>
<dbReference type="EMBL" id="WHWB01032518">
    <property type="protein sequence ID" value="KAJ7425443.1"/>
    <property type="molecule type" value="Genomic_DNA"/>
</dbReference>
<name>A0ABQ9DT20_9PASS</name>
<accession>A0ABQ9DT20</accession>
<feature type="region of interest" description="Disordered" evidence="1">
    <location>
        <begin position="143"/>
        <end position="163"/>
    </location>
</feature>
<evidence type="ECO:0000256" key="1">
    <source>
        <dbReference type="SAM" id="MobiDB-lite"/>
    </source>
</evidence>
<evidence type="ECO:0000313" key="3">
    <source>
        <dbReference type="Proteomes" id="UP001145742"/>
    </source>
</evidence>
<reference evidence="2" key="1">
    <citation type="submission" date="2019-10" db="EMBL/GenBank/DDBJ databases">
        <authorList>
            <person name="Soares A.E.R."/>
            <person name="Aleixo A."/>
            <person name="Schneider P."/>
            <person name="Miyaki C.Y."/>
            <person name="Schneider M.P."/>
            <person name="Mello C."/>
            <person name="Vasconcelos A.T.R."/>
        </authorList>
    </citation>
    <scope>NUCLEOTIDE SEQUENCE</scope>
    <source>
        <tissue evidence="2">Muscle</tissue>
    </source>
</reference>
<dbReference type="Proteomes" id="UP001145742">
    <property type="component" value="Unassembled WGS sequence"/>
</dbReference>
<keyword evidence="3" id="KW-1185">Reference proteome</keyword>
<gene>
    <name evidence="2" type="ORF">WISP_23349</name>
</gene>
<comment type="caution">
    <text evidence="2">The sequence shown here is derived from an EMBL/GenBank/DDBJ whole genome shotgun (WGS) entry which is preliminary data.</text>
</comment>
<protein>
    <submittedName>
        <fullName evidence="2">Uncharacterized protein</fullName>
    </submittedName>
</protein>
<evidence type="ECO:0000313" key="2">
    <source>
        <dbReference type="EMBL" id="KAJ7425443.1"/>
    </source>
</evidence>
<sequence length="163" mass="18233">MSGSGDRFAKPPHLCAYWLPLPDSRAHHQPHRAYLGVLQSLQELRSRREIALPAGSQAKQKTAKPSCHWITKGLLNRGLLRSSVWMLTSTLDLSVVWGSVLNAEENEFLLSLWVLPKVKVHADVSYFYFNPLAGDVISLNQSHENSTGQDKDVCLNSQPDKSE</sequence>